<sequence>MGQPLPVTTWSQLAPNPVYVQFHGGGEASSAFYPITSIRGLNKPQAYQEDPALTAVCTDTTRPPAPSRKNSSSNFKAGEIINHQDFWLTSELSNLIKQWVIEGFKINFAGQPPMQLSSPRNRASALEHAEFVDTNMKELLDTGAVQSVASKPTVVSRLSVARGKKLRLILDLSWLNEFVVKESVRFEDMTKAFDILRNAKFVTTSGYHHVSIHPNFYSYFGFAWREKFYVFKVLPFGFFAAPYIFTKIFKPLLARWRKQSIDMCLYLDDGIVCGRSRETMESAISMITRDFEHAGVTLSIEKCSLLPKTSTTWLGFEINLEERVVSISRERIQSRATARELEELTSAVSARAASVNRYDELYVVCFRARTAVIHPCHECKSHECGQFPQSPLSPK</sequence>
<dbReference type="Gene3D" id="3.30.70.270">
    <property type="match status" value="1"/>
</dbReference>
<evidence type="ECO:0000313" key="2">
    <source>
        <dbReference type="EMBL" id="RCN43251.1"/>
    </source>
</evidence>
<dbReference type="InterPro" id="IPR052055">
    <property type="entry name" value="Hepadnavirus_pol/RT"/>
</dbReference>
<dbReference type="PANTHER" id="PTHR33050:SF7">
    <property type="entry name" value="RIBONUCLEASE H"/>
    <property type="match status" value="1"/>
</dbReference>
<dbReference type="CDD" id="cd03714">
    <property type="entry name" value="RT_DIRS1"/>
    <property type="match status" value="1"/>
</dbReference>
<evidence type="ECO:0000259" key="1">
    <source>
        <dbReference type="PROSITE" id="PS50878"/>
    </source>
</evidence>
<dbReference type="AlphaFoldDB" id="A0A368GFT7"/>
<dbReference type="SUPFAM" id="SSF56672">
    <property type="entry name" value="DNA/RNA polymerases"/>
    <property type="match status" value="1"/>
</dbReference>
<dbReference type="InterPro" id="IPR043128">
    <property type="entry name" value="Rev_trsase/Diguanyl_cyclase"/>
</dbReference>
<feature type="domain" description="Reverse transcriptase" evidence="1">
    <location>
        <begin position="120"/>
        <end position="318"/>
    </location>
</feature>
<accession>A0A368GFT7</accession>
<dbReference type="Proteomes" id="UP000252519">
    <property type="component" value="Unassembled WGS sequence"/>
</dbReference>
<dbReference type="EMBL" id="JOJR01000164">
    <property type="protein sequence ID" value="RCN43251.1"/>
    <property type="molecule type" value="Genomic_DNA"/>
</dbReference>
<keyword evidence="2" id="KW-0695">RNA-directed DNA polymerase</keyword>
<dbReference type="InterPro" id="IPR000477">
    <property type="entry name" value="RT_dom"/>
</dbReference>
<reference evidence="2 3" key="1">
    <citation type="submission" date="2014-10" db="EMBL/GenBank/DDBJ databases">
        <title>Draft genome of the hookworm Ancylostoma caninum.</title>
        <authorList>
            <person name="Mitreva M."/>
        </authorList>
    </citation>
    <scope>NUCLEOTIDE SEQUENCE [LARGE SCALE GENOMIC DNA]</scope>
    <source>
        <strain evidence="2 3">Baltimore</strain>
    </source>
</reference>
<dbReference type="GO" id="GO:0003964">
    <property type="term" value="F:RNA-directed DNA polymerase activity"/>
    <property type="evidence" value="ECO:0007669"/>
    <property type="project" value="UniProtKB-KW"/>
</dbReference>
<evidence type="ECO:0000313" key="3">
    <source>
        <dbReference type="Proteomes" id="UP000252519"/>
    </source>
</evidence>
<keyword evidence="3" id="KW-1185">Reference proteome</keyword>
<keyword evidence="2" id="KW-0808">Transferase</keyword>
<proteinExistence type="predicted"/>
<dbReference type="Gene3D" id="3.10.10.10">
    <property type="entry name" value="HIV Type 1 Reverse Transcriptase, subunit A, domain 1"/>
    <property type="match status" value="1"/>
</dbReference>
<protein>
    <submittedName>
        <fullName evidence="2">Reverse transcriptase</fullName>
    </submittedName>
</protein>
<dbReference type="Pfam" id="PF00078">
    <property type="entry name" value="RVT_1"/>
    <property type="match status" value="1"/>
</dbReference>
<name>A0A368GFT7_ANCCA</name>
<dbReference type="PROSITE" id="PS50878">
    <property type="entry name" value="RT_POL"/>
    <property type="match status" value="1"/>
</dbReference>
<dbReference type="PANTHER" id="PTHR33050">
    <property type="entry name" value="REVERSE TRANSCRIPTASE DOMAIN-CONTAINING PROTEIN"/>
    <property type="match status" value="1"/>
</dbReference>
<dbReference type="OrthoDB" id="10068174at2759"/>
<comment type="caution">
    <text evidence="2">The sequence shown here is derived from an EMBL/GenBank/DDBJ whole genome shotgun (WGS) entry which is preliminary data.</text>
</comment>
<gene>
    <name evidence="2" type="ORF">ANCCAN_10750</name>
</gene>
<dbReference type="STRING" id="29170.A0A368GFT7"/>
<organism evidence="2 3">
    <name type="scientific">Ancylostoma caninum</name>
    <name type="common">Dog hookworm</name>
    <dbReference type="NCBI Taxonomy" id="29170"/>
    <lineage>
        <taxon>Eukaryota</taxon>
        <taxon>Metazoa</taxon>
        <taxon>Ecdysozoa</taxon>
        <taxon>Nematoda</taxon>
        <taxon>Chromadorea</taxon>
        <taxon>Rhabditida</taxon>
        <taxon>Rhabditina</taxon>
        <taxon>Rhabditomorpha</taxon>
        <taxon>Strongyloidea</taxon>
        <taxon>Ancylostomatidae</taxon>
        <taxon>Ancylostomatinae</taxon>
        <taxon>Ancylostoma</taxon>
    </lineage>
</organism>
<dbReference type="InterPro" id="IPR043502">
    <property type="entry name" value="DNA/RNA_pol_sf"/>
</dbReference>
<keyword evidence="2" id="KW-0548">Nucleotidyltransferase</keyword>